<dbReference type="InterPro" id="IPR029063">
    <property type="entry name" value="SAM-dependent_MTases_sf"/>
</dbReference>
<keyword evidence="2 4" id="KW-0808">Transferase</keyword>
<evidence type="ECO:0000313" key="7">
    <source>
        <dbReference type="Proteomes" id="UP000185628"/>
    </source>
</evidence>
<dbReference type="Pfam" id="PF05958">
    <property type="entry name" value="tRNA_U5-meth_tr"/>
    <property type="match status" value="1"/>
</dbReference>
<protein>
    <recommendedName>
        <fullName evidence="8">23S rRNA (Uracil(747)-C(5))-methyltransferase</fullName>
    </recommendedName>
</protein>
<evidence type="ECO:0000256" key="4">
    <source>
        <dbReference type="PROSITE-ProRule" id="PRU01024"/>
    </source>
</evidence>
<comment type="similarity">
    <text evidence="4">Belongs to the class I-like SAM-binding methyltransferase superfamily. RNA M5U methyltransferase family.</text>
</comment>
<evidence type="ECO:0000256" key="1">
    <source>
        <dbReference type="ARBA" id="ARBA00022603"/>
    </source>
</evidence>
<dbReference type="PANTHER" id="PTHR11061:SF30">
    <property type="entry name" value="TRNA (URACIL(54)-C(5))-METHYLTRANSFERASE"/>
    <property type="match status" value="1"/>
</dbReference>
<reference evidence="7" key="1">
    <citation type="submission" date="2016-12" db="EMBL/GenBank/DDBJ databases">
        <authorList>
            <person name="Meng X."/>
        </authorList>
    </citation>
    <scope>NUCLEOTIDE SEQUENCE [LARGE SCALE GENOMIC DNA]</scope>
    <source>
        <strain evidence="7">DSM 19116</strain>
    </source>
</reference>
<proteinExistence type="inferred from homology"/>
<dbReference type="Gene3D" id="2.40.50.1070">
    <property type="match status" value="1"/>
</dbReference>
<dbReference type="PROSITE" id="PS51687">
    <property type="entry name" value="SAM_MT_RNA_M5U"/>
    <property type="match status" value="1"/>
</dbReference>
<dbReference type="InterPro" id="IPR030391">
    <property type="entry name" value="MeTrfase_TrmA_CS"/>
</dbReference>
<accession>A0A1Q5Q451</accession>
<dbReference type="OrthoDB" id="9804590at2"/>
<evidence type="ECO:0000313" key="6">
    <source>
        <dbReference type="EMBL" id="OKL54472.1"/>
    </source>
</evidence>
<feature type="binding site" evidence="4">
    <location>
        <position position="265"/>
    </location>
    <ligand>
        <name>S-adenosyl-L-methionine</name>
        <dbReference type="ChEBI" id="CHEBI:59789"/>
    </ligand>
</feature>
<keyword evidence="1 4" id="KW-0489">Methyltransferase</keyword>
<dbReference type="CDD" id="cd02440">
    <property type="entry name" value="AdoMet_MTases"/>
    <property type="match status" value="1"/>
</dbReference>
<keyword evidence="7" id="KW-1185">Reference proteome</keyword>
<feature type="active site" description="Nucleophile" evidence="4">
    <location>
        <position position="336"/>
    </location>
</feature>
<feature type="binding site" evidence="4">
    <location>
        <position position="244"/>
    </location>
    <ligand>
        <name>S-adenosyl-L-methionine</name>
        <dbReference type="ChEBI" id="CHEBI:59789"/>
    </ligand>
</feature>
<dbReference type="PROSITE" id="PS01231">
    <property type="entry name" value="TRMA_2"/>
    <property type="match status" value="1"/>
</dbReference>
<keyword evidence="3 4" id="KW-0949">S-adenosyl-L-methionine</keyword>
<name>A0A1Q5Q451_9ACTO</name>
<sequence length="377" mass="40887">MRCACFELGTCRSCTVLDTPYPQQLADKDARVRSQLAGVVPPDVFREIVASNPVHFRTRAKLAVGGTAAHPILGIVRPDGSATDIRLCPIHNRHITDALPAIARFIARARLTPYDLTTRRGELKYVHVTAAPNGELLVRFVLRSTEAEARIRKHLASLLADVPAIRVATLNLLPVHKAVTEGERDILLTDEHLLAMPLGDVTLHLTPASFFQTNTAIAQALYGRAQELLGALPLPTPARIYDLYCGVGGFALHLAGVDRHVTGVEISEPAIAAAQYSAEVNGVADRVELIAADAWQWLATAPRADLVVVNPPRRGIGTELAGWLNEHAPAVLYSSCNAVTLAKDLAHMPNLRAMSAQVFDMFPHTTHTETLVALVRR</sequence>
<dbReference type="EMBL" id="MQVR01000015">
    <property type="protein sequence ID" value="OKL54472.1"/>
    <property type="molecule type" value="Genomic_DNA"/>
</dbReference>
<dbReference type="Proteomes" id="UP000185628">
    <property type="component" value="Unassembled WGS sequence"/>
</dbReference>
<dbReference type="InterPro" id="IPR010280">
    <property type="entry name" value="U5_MeTrfase_fam"/>
</dbReference>
<feature type="active site" evidence="5">
    <location>
        <position position="336"/>
    </location>
</feature>
<gene>
    <name evidence="6" type="ORF">BSZ39_04010</name>
</gene>
<feature type="binding site" evidence="4">
    <location>
        <position position="212"/>
    </location>
    <ligand>
        <name>S-adenosyl-L-methionine</name>
        <dbReference type="ChEBI" id="CHEBI:59789"/>
    </ligand>
</feature>
<dbReference type="InterPro" id="IPR030390">
    <property type="entry name" value="MeTrfase_TrmA_AS"/>
</dbReference>
<evidence type="ECO:0008006" key="8">
    <source>
        <dbReference type="Google" id="ProtNLM"/>
    </source>
</evidence>
<dbReference type="GO" id="GO:0070475">
    <property type="term" value="P:rRNA base methylation"/>
    <property type="evidence" value="ECO:0007669"/>
    <property type="project" value="TreeGrafter"/>
</dbReference>
<evidence type="ECO:0000256" key="3">
    <source>
        <dbReference type="ARBA" id="ARBA00022691"/>
    </source>
</evidence>
<dbReference type="GO" id="GO:0070041">
    <property type="term" value="F:rRNA (uridine-C5-)-methyltransferase activity"/>
    <property type="evidence" value="ECO:0007669"/>
    <property type="project" value="TreeGrafter"/>
</dbReference>
<feature type="binding site" evidence="4">
    <location>
        <position position="310"/>
    </location>
    <ligand>
        <name>S-adenosyl-L-methionine</name>
        <dbReference type="ChEBI" id="CHEBI:59789"/>
    </ligand>
</feature>
<evidence type="ECO:0000256" key="5">
    <source>
        <dbReference type="PROSITE-ProRule" id="PRU10015"/>
    </source>
</evidence>
<organism evidence="6 7">
    <name type="scientific">Bowdeniella nasicola</name>
    <dbReference type="NCBI Taxonomy" id="208480"/>
    <lineage>
        <taxon>Bacteria</taxon>
        <taxon>Bacillati</taxon>
        <taxon>Actinomycetota</taxon>
        <taxon>Actinomycetes</taxon>
        <taxon>Actinomycetales</taxon>
        <taxon>Actinomycetaceae</taxon>
        <taxon>Bowdeniella</taxon>
    </lineage>
</organism>
<evidence type="ECO:0000256" key="2">
    <source>
        <dbReference type="ARBA" id="ARBA00022679"/>
    </source>
</evidence>
<dbReference type="PROSITE" id="PS01230">
    <property type="entry name" value="TRMA_1"/>
    <property type="match status" value="1"/>
</dbReference>
<dbReference type="SUPFAM" id="SSF53335">
    <property type="entry name" value="S-adenosyl-L-methionine-dependent methyltransferases"/>
    <property type="match status" value="1"/>
</dbReference>
<comment type="caution">
    <text evidence="6">The sequence shown here is derived from an EMBL/GenBank/DDBJ whole genome shotgun (WGS) entry which is preliminary data.</text>
</comment>
<dbReference type="AlphaFoldDB" id="A0A1Q5Q451"/>
<dbReference type="Gene3D" id="3.40.50.150">
    <property type="entry name" value="Vaccinia Virus protein VP39"/>
    <property type="match status" value="1"/>
</dbReference>
<dbReference type="PANTHER" id="PTHR11061">
    <property type="entry name" value="RNA M5U METHYLTRANSFERASE"/>
    <property type="match status" value="1"/>
</dbReference>